<evidence type="ECO:0000313" key="2">
    <source>
        <dbReference type="Proteomes" id="UP001219525"/>
    </source>
</evidence>
<name>A0AAD6YK15_9AGAR</name>
<accession>A0AAD6YK15</accession>
<proteinExistence type="predicted"/>
<dbReference type="Proteomes" id="UP001219525">
    <property type="component" value="Unassembled WGS sequence"/>
</dbReference>
<sequence length="264" mass="29300">MSTTQQGGYSAAARVLPGSALVPHSMFQGEKEQPGSMYTVTRHNKLEIEDKIELGNKGGGVFADAMTSAAVTRAELACRDWEVGSKLLQVGIRGQVACGLQPPRASFLANRPPPVSGRRSNLGLRILQRGRTPAWNHQNLISHWQPWTQADRTPTMSAVRAIYHNGIYGGLEKRNSRQSNPLASDGFVACQDGKYGKRNGRAHQHTLHCLRDIRDQMGVNDPKWWFLEGKTHTDMPYRTSKVNEGGDIANIYSPYQCIRFKSLS</sequence>
<protein>
    <submittedName>
        <fullName evidence="1">Uncharacterized protein</fullName>
    </submittedName>
</protein>
<dbReference type="AlphaFoldDB" id="A0AAD6YK15"/>
<keyword evidence="2" id="KW-1185">Reference proteome</keyword>
<dbReference type="EMBL" id="JARJCW010000009">
    <property type="protein sequence ID" value="KAJ7220706.1"/>
    <property type="molecule type" value="Genomic_DNA"/>
</dbReference>
<gene>
    <name evidence="1" type="ORF">GGX14DRAFT_675773</name>
</gene>
<organism evidence="1 2">
    <name type="scientific">Mycena pura</name>
    <dbReference type="NCBI Taxonomy" id="153505"/>
    <lineage>
        <taxon>Eukaryota</taxon>
        <taxon>Fungi</taxon>
        <taxon>Dikarya</taxon>
        <taxon>Basidiomycota</taxon>
        <taxon>Agaricomycotina</taxon>
        <taxon>Agaricomycetes</taxon>
        <taxon>Agaricomycetidae</taxon>
        <taxon>Agaricales</taxon>
        <taxon>Marasmiineae</taxon>
        <taxon>Mycenaceae</taxon>
        <taxon>Mycena</taxon>
    </lineage>
</organism>
<reference evidence="1" key="1">
    <citation type="submission" date="2023-03" db="EMBL/GenBank/DDBJ databases">
        <title>Massive genome expansion in bonnet fungi (Mycena s.s.) driven by repeated elements and novel gene families across ecological guilds.</title>
        <authorList>
            <consortium name="Lawrence Berkeley National Laboratory"/>
            <person name="Harder C.B."/>
            <person name="Miyauchi S."/>
            <person name="Viragh M."/>
            <person name="Kuo A."/>
            <person name="Thoen E."/>
            <person name="Andreopoulos B."/>
            <person name="Lu D."/>
            <person name="Skrede I."/>
            <person name="Drula E."/>
            <person name="Henrissat B."/>
            <person name="Morin E."/>
            <person name="Kohler A."/>
            <person name="Barry K."/>
            <person name="LaButti K."/>
            <person name="Morin E."/>
            <person name="Salamov A."/>
            <person name="Lipzen A."/>
            <person name="Mereny Z."/>
            <person name="Hegedus B."/>
            <person name="Baldrian P."/>
            <person name="Stursova M."/>
            <person name="Weitz H."/>
            <person name="Taylor A."/>
            <person name="Grigoriev I.V."/>
            <person name="Nagy L.G."/>
            <person name="Martin F."/>
            <person name="Kauserud H."/>
        </authorList>
    </citation>
    <scope>NUCLEOTIDE SEQUENCE</scope>
    <source>
        <strain evidence="1">9144</strain>
    </source>
</reference>
<comment type="caution">
    <text evidence="1">The sequence shown here is derived from an EMBL/GenBank/DDBJ whole genome shotgun (WGS) entry which is preliminary data.</text>
</comment>
<evidence type="ECO:0000313" key="1">
    <source>
        <dbReference type="EMBL" id="KAJ7220706.1"/>
    </source>
</evidence>